<evidence type="ECO:0000256" key="1">
    <source>
        <dbReference type="ARBA" id="ARBA00022741"/>
    </source>
</evidence>
<dbReference type="Gene3D" id="3.40.50.300">
    <property type="entry name" value="P-loop containing nucleotide triphosphate hydrolases"/>
    <property type="match status" value="1"/>
</dbReference>
<protein>
    <submittedName>
        <fullName evidence="5">ABCC5 protein</fullName>
    </submittedName>
</protein>
<dbReference type="OrthoDB" id="4865934at2759"/>
<organism evidence="5 6">
    <name type="scientific">Symbiodinium pilosum</name>
    <name type="common">Dinoflagellate</name>
    <dbReference type="NCBI Taxonomy" id="2952"/>
    <lineage>
        <taxon>Eukaryota</taxon>
        <taxon>Sar</taxon>
        <taxon>Alveolata</taxon>
        <taxon>Dinophyceae</taxon>
        <taxon>Suessiales</taxon>
        <taxon>Symbiodiniaceae</taxon>
        <taxon>Symbiodinium</taxon>
    </lineage>
</organism>
<keyword evidence="3" id="KW-1133">Transmembrane helix</keyword>
<dbReference type="EMBL" id="CAJNIZ010003453">
    <property type="protein sequence ID" value="CAE7222631.1"/>
    <property type="molecule type" value="Genomic_DNA"/>
</dbReference>
<evidence type="ECO:0000313" key="5">
    <source>
        <dbReference type="EMBL" id="CAE7222631.1"/>
    </source>
</evidence>
<dbReference type="GO" id="GO:0005524">
    <property type="term" value="F:ATP binding"/>
    <property type="evidence" value="ECO:0007669"/>
    <property type="project" value="UniProtKB-KW"/>
</dbReference>
<evidence type="ECO:0000259" key="4">
    <source>
        <dbReference type="Pfam" id="PF00005"/>
    </source>
</evidence>
<dbReference type="PANTHER" id="PTHR24223:SF330">
    <property type="entry name" value="ATP-BINDING CASSETTE SUB-FAMILY C MEMBER 10"/>
    <property type="match status" value="1"/>
</dbReference>
<dbReference type="Pfam" id="PF00005">
    <property type="entry name" value="ABC_tran"/>
    <property type="match status" value="1"/>
</dbReference>
<reference evidence="5" key="1">
    <citation type="submission" date="2021-02" db="EMBL/GenBank/DDBJ databases">
        <authorList>
            <person name="Dougan E. K."/>
            <person name="Rhodes N."/>
            <person name="Thang M."/>
            <person name="Chan C."/>
        </authorList>
    </citation>
    <scope>NUCLEOTIDE SEQUENCE</scope>
</reference>
<feature type="non-terminal residue" evidence="5">
    <location>
        <position position="1"/>
    </location>
</feature>
<name>A0A812KDZ5_SYMPI</name>
<dbReference type="GO" id="GO:0016020">
    <property type="term" value="C:membrane"/>
    <property type="evidence" value="ECO:0007669"/>
    <property type="project" value="TreeGrafter"/>
</dbReference>
<dbReference type="SUPFAM" id="SSF52540">
    <property type="entry name" value="P-loop containing nucleoside triphosphate hydrolases"/>
    <property type="match status" value="1"/>
</dbReference>
<feature type="transmembrane region" description="Helical" evidence="3">
    <location>
        <begin position="19"/>
        <end position="40"/>
    </location>
</feature>
<keyword evidence="3" id="KW-0472">Membrane</keyword>
<comment type="caution">
    <text evidence="5">The sequence shown here is derived from an EMBL/GenBank/DDBJ whole genome shotgun (WGS) entry which is preliminary data.</text>
</comment>
<proteinExistence type="predicted"/>
<evidence type="ECO:0000256" key="3">
    <source>
        <dbReference type="SAM" id="Phobius"/>
    </source>
</evidence>
<evidence type="ECO:0000256" key="2">
    <source>
        <dbReference type="ARBA" id="ARBA00022840"/>
    </source>
</evidence>
<gene>
    <name evidence="5" type="primary">ABCC5</name>
    <name evidence="5" type="ORF">SPIL2461_LOCUS3000</name>
</gene>
<feature type="domain" description="ABC transporter" evidence="4">
    <location>
        <begin position="191"/>
        <end position="273"/>
    </location>
</feature>
<sequence length="296" mass="31497">ACCQDAALAALASDAAERWLYGCLHGLVALLLGLLSFSALTQAQSLPSKLGFAVSAASVVQVALLPDALVDFVKHGARLTHGLAALRRMAQTCKETVPEELESPLATTEVDLVEETQGKRTAIRSGKVALGDVMVESGFGELSEPKPRKAQSFSLAGFPIEKVPADWPYFGAIDFEKVTVRYGPGLSPALSGCSLTLPAGKALLVVGARGCGKSSLLRTLLRSKQLESGRVILDAVDVRCVGLTTLRGRVAVVPQELCLFHGTWRENLDPMGEFEEDAGPLSFQWFILRILPGVIA</sequence>
<dbReference type="InterPro" id="IPR003439">
    <property type="entry name" value="ABC_transporter-like_ATP-bd"/>
</dbReference>
<evidence type="ECO:0000313" key="6">
    <source>
        <dbReference type="Proteomes" id="UP000649617"/>
    </source>
</evidence>
<dbReference type="InterPro" id="IPR050173">
    <property type="entry name" value="ABC_transporter_C-like"/>
</dbReference>
<dbReference type="GO" id="GO:0016887">
    <property type="term" value="F:ATP hydrolysis activity"/>
    <property type="evidence" value="ECO:0007669"/>
    <property type="project" value="InterPro"/>
</dbReference>
<keyword evidence="6" id="KW-1185">Reference proteome</keyword>
<keyword evidence="1" id="KW-0547">Nucleotide-binding</keyword>
<dbReference type="InterPro" id="IPR027417">
    <property type="entry name" value="P-loop_NTPase"/>
</dbReference>
<dbReference type="Proteomes" id="UP000649617">
    <property type="component" value="Unassembled WGS sequence"/>
</dbReference>
<dbReference type="AlphaFoldDB" id="A0A812KDZ5"/>
<dbReference type="GO" id="GO:0042626">
    <property type="term" value="F:ATPase-coupled transmembrane transporter activity"/>
    <property type="evidence" value="ECO:0007669"/>
    <property type="project" value="TreeGrafter"/>
</dbReference>
<keyword evidence="2" id="KW-0067">ATP-binding</keyword>
<keyword evidence="3" id="KW-0812">Transmembrane</keyword>
<dbReference type="PANTHER" id="PTHR24223">
    <property type="entry name" value="ATP-BINDING CASSETTE SUB-FAMILY C"/>
    <property type="match status" value="1"/>
</dbReference>
<accession>A0A812KDZ5</accession>